<evidence type="ECO:0000256" key="1">
    <source>
        <dbReference type="ARBA" id="ARBA00008721"/>
    </source>
</evidence>
<feature type="domain" description="Secretion system C-terminal sorting" evidence="12">
    <location>
        <begin position="358"/>
        <end position="436"/>
    </location>
</feature>
<gene>
    <name evidence="13" type="ORF">QQ008_01855</name>
</gene>
<evidence type="ECO:0000313" key="14">
    <source>
        <dbReference type="Proteomes" id="UP001172082"/>
    </source>
</evidence>
<evidence type="ECO:0000259" key="11">
    <source>
        <dbReference type="Pfam" id="PF05572"/>
    </source>
</evidence>
<dbReference type="Pfam" id="PF18962">
    <property type="entry name" value="Por_Secre_tail"/>
    <property type="match status" value="1"/>
</dbReference>
<evidence type="ECO:0000256" key="2">
    <source>
        <dbReference type="ARBA" id="ARBA00022670"/>
    </source>
</evidence>
<keyword evidence="14" id="KW-1185">Reference proteome</keyword>
<feature type="region of interest" description="Disordered" evidence="9">
    <location>
        <begin position="248"/>
        <end position="268"/>
    </location>
</feature>
<accession>A0ABT8KH76</accession>
<dbReference type="InterPro" id="IPR026444">
    <property type="entry name" value="Secre_tail"/>
</dbReference>
<dbReference type="Gene3D" id="3.40.390.10">
    <property type="entry name" value="Collagenase (Catalytic Domain)"/>
    <property type="match status" value="1"/>
</dbReference>
<dbReference type="PANTHER" id="PTHR47466:SF1">
    <property type="entry name" value="METALLOPROTEASE MEP1 (AFU_ORTHOLOGUE AFUA_1G07730)-RELATED"/>
    <property type="match status" value="1"/>
</dbReference>
<evidence type="ECO:0000256" key="8">
    <source>
        <dbReference type="ARBA" id="ARBA00023157"/>
    </source>
</evidence>
<dbReference type="RefSeq" id="WP_346750103.1">
    <property type="nucleotide sequence ID" value="NZ_JAUJEA010000001.1"/>
</dbReference>
<dbReference type="Proteomes" id="UP001172082">
    <property type="component" value="Unassembled WGS sequence"/>
</dbReference>
<dbReference type="GO" id="GO:0008237">
    <property type="term" value="F:metallopeptidase activity"/>
    <property type="evidence" value="ECO:0007669"/>
    <property type="project" value="UniProtKB-KW"/>
</dbReference>
<feature type="compositionally biased region" description="Acidic residues" evidence="9">
    <location>
        <begin position="250"/>
        <end position="262"/>
    </location>
</feature>
<evidence type="ECO:0000256" key="9">
    <source>
        <dbReference type="SAM" id="MobiDB-lite"/>
    </source>
</evidence>
<comment type="caution">
    <text evidence="13">The sequence shown here is derived from an EMBL/GenBank/DDBJ whole genome shotgun (WGS) entry which is preliminary data.</text>
</comment>
<keyword evidence="2" id="KW-0645">Protease</keyword>
<reference evidence="13" key="1">
    <citation type="submission" date="2023-06" db="EMBL/GenBank/DDBJ databases">
        <title>Genomic of Parafulvivirga corallium.</title>
        <authorList>
            <person name="Wang G."/>
        </authorList>
    </citation>
    <scope>NUCLEOTIDE SEQUENCE</scope>
    <source>
        <strain evidence="13">BMA10</strain>
    </source>
</reference>
<proteinExistence type="inferred from homology"/>
<evidence type="ECO:0000256" key="4">
    <source>
        <dbReference type="ARBA" id="ARBA00022729"/>
    </source>
</evidence>
<dbReference type="InterPro" id="IPR024079">
    <property type="entry name" value="MetalloPept_cat_dom_sf"/>
</dbReference>
<keyword evidence="5" id="KW-0378">Hydrolase</keyword>
<feature type="chain" id="PRO_5047453279" evidence="10">
    <location>
        <begin position="22"/>
        <end position="438"/>
    </location>
</feature>
<dbReference type="EMBL" id="JAUJEA010000001">
    <property type="protein sequence ID" value="MDN5200076.1"/>
    <property type="molecule type" value="Genomic_DNA"/>
</dbReference>
<keyword evidence="3" id="KW-0479">Metal-binding</keyword>
<dbReference type="PANTHER" id="PTHR47466">
    <property type="match status" value="1"/>
</dbReference>
<keyword evidence="6" id="KW-0862">Zinc</keyword>
<evidence type="ECO:0000313" key="13">
    <source>
        <dbReference type="EMBL" id="MDN5200076.1"/>
    </source>
</evidence>
<dbReference type="NCBIfam" id="TIGR04183">
    <property type="entry name" value="Por_Secre_tail"/>
    <property type="match status" value="1"/>
</dbReference>
<evidence type="ECO:0000256" key="10">
    <source>
        <dbReference type="SAM" id="SignalP"/>
    </source>
</evidence>
<feature type="signal peptide" evidence="10">
    <location>
        <begin position="1"/>
        <end position="21"/>
    </location>
</feature>
<keyword evidence="4 10" id="KW-0732">Signal</keyword>
<comment type="similarity">
    <text evidence="1">Belongs to the peptidase M43B family.</text>
</comment>
<dbReference type="Pfam" id="PF05572">
    <property type="entry name" value="Peptidase_M43"/>
    <property type="match status" value="1"/>
</dbReference>
<dbReference type="InterPro" id="IPR008754">
    <property type="entry name" value="Peptidase_M43"/>
</dbReference>
<feature type="domain" description="Peptidase M43 pregnancy-associated plasma-A" evidence="11">
    <location>
        <begin position="167"/>
        <end position="309"/>
    </location>
</feature>
<evidence type="ECO:0000256" key="5">
    <source>
        <dbReference type="ARBA" id="ARBA00022801"/>
    </source>
</evidence>
<keyword evidence="8" id="KW-1015">Disulfide bond</keyword>
<organism evidence="13 14">
    <name type="scientific">Splendidivirga corallicola</name>
    <dbReference type="NCBI Taxonomy" id="3051826"/>
    <lineage>
        <taxon>Bacteria</taxon>
        <taxon>Pseudomonadati</taxon>
        <taxon>Bacteroidota</taxon>
        <taxon>Cytophagia</taxon>
        <taxon>Cytophagales</taxon>
        <taxon>Splendidivirgaceae</taxon>
        <taxon>Splendidivirga</taxon>
    </lineage>
</organism>
<evidence type="ECO:0000256" key="3">
    <source>
        <dbReference type="ARBA" id="ARBA00022723"/>
    </source>
</evidence>
<evidence type="ECO:0000259" key="12">
    <source>
        <dbReference type="Pfam" id="PF18962"/>
    </source>
</evidence>
<name>A0ABT8KH76_9BACT</name>
<dbReference type="SUPFAM" id="SSF55486">
    <property type="entry name" value="Metalloproteases ('zincins'), catalytic domain"/>
    <property type="match status" value="1"/>
</dbReference>
<keyword evidence="7 13" id="KW-0482">Metalloprotease</keyword>
<evidence type="ECO:0000256" key="6">
    <source>
        <dbReference type="ARBA" id="ARBA00022833"/>
    </source>
</evidence>
<evidence type="ECO:0000256" key="7">
    <source>
        <dbReference type="ARBA" id="ARBA00023049"/>
    </source>
</evidence>
<sequence length="438" mass="49742">MIRFSTIALLYLILSPCSSFGQDFGSQCETRNASEYLYKEHPELRPENNAAYQKLERAIKQGHLRRNDEKFIIPVVFHIIHDNGPENIPDERIYEAVDILNEDFNFKNLDRFEIVDEFEGIAANIGIEFRIARKNARGNCELGIIRKESKATNNGNWDAPLNVKAVSYWPRDKYLNIWIVAKSDGGNGSGWAYLPSQVEDRPTVDGIVMSARYIGHSLKGTDQASFNRVLTHEVGHFLNLRHIWGPGENGEQDQCDEDDGVDDTPNTNGFTGCDTGRLSCGSLDNNQNYMEYTRCPRMFTNGQKERMLVTLMSDVSDRNKLWQEENLIATGVIGEASECDVVTGLRGDLLENPFKLSIYPNPSNKRFDLTFSLEKREKVTIQIQDVNGRTIHSVVNSVWYNAGEHHLPNIDLSDMNAGLYFLNVIVDEVRSVNRLILQ</sequence>
<protein>
    <submittedName>
        <fullName evidence="13">Zinc-dependent metalloprotease</fullName>
    </submittedName>
</protein>